<dbReference type="EMBL" id="QEAM01000147">
    <property type="protein sequence ID" value="TPX45262.1"/>
    <property type="molecule type" value="Genomic_DNA"/>
</dbReference>
<dbReference type="AlphaFoldDB" id="A0A507D1C9"/>
<comment type="caution">
    <text evidence="1">The sequence shown here is derived from an EMBL/GenBank/DDBJ whole genome shotgun (WGS) entry which is preliminary data.</text>
</comment>
<sequence>MIDSVEKYAKKISKLENAIGVLKDVNQIKSRKEVDQVKVDNTSLLMDKLMKMNADVKDLKTLKSRAFTSAC</sequence>
<proteinExistence type="predicted"/>
<gene>
    <name evidence="1" type="ORF">SeLEV6574_g03966</name>
</gene>
<protein>
    <submittedName>
        <fullName evidence="1">Uncharacterized protein</fullName>
    </submittedName>
</protein>
<dbReference type="Proteomes" id="UP000320475">
    <property type="component" value="Unassembled WGS sequence"/>
</dbReference>
<organism evidence="1 2">
    <name type="scientific">Synchytrium endobioticum</name>
    <dbReference type="NCBI Taxonomy" id="286115"/>
    <lineage>
        <taxon>Eukaryota</taxon>
        <taxon>Fungi</taxon>
        <taxon>Fungi incertae sedis</taxon>
        <taxon>Chytridiomycota</taxon>
        <taxon>Chytridiomycota incertae sedis</taxon>
        <taxon>Chytridiomycetes</taxon>
        <taxon>Synchytriales</taxon>
        <taxon>Synchytriaceae</taxon>
        <taxon>Synchytrium</taxon>
    </lineage>
</organism>
<evidence type="ECO:0000313" key="2">
    <source>
        <dbReference type="Proteomes" id="UP000320475"/>
    </source>
</evidence>
<accession>A0A507D1C9</accession>
<evidence type="ECO:0000313" key="1">
    <source>
        <dbReference type="EMBL" id="TPX45262.1"/>
    </source>
</evidence>
<name>A0A507D1C9_9FUNG</name>
<dbReference type="VEuPathDB" id="FungiDB:SeMB42_g02042"/>
<reference evidence="1 2" key="1">
    <citation type="journal article" date="2019" name="Sci. Rep.">
        <title>Comparative genomics of chytrid fungi reveal insights into the obligate biotrophic and pathogenic lifestyle of Synchytrium endobioticum.</title>
        <authorList>
            <person name="van de Vossenberg B.T.L.H."/>
            <person name="Warris S."/>
            <person name="Nguyen H.D.T."/>
            <person name="van Gent-Pelzer M.P.E."/>
            <person name="Joly D.L."/>
            <person name="van de Geest H.C."/>
            <person name="Bonants P.J.M."/>
            <person name="Smith D.S."/>
            <person name="Levesque C.A."/>
            <person name="van der Lee T.A.J."/>
        </authorList>
    </citation>
    <scope>NUCLEOTIDE SEQUENCE [LARGE SCALE GENOMIC DNA]</scope>
    <source>
        <strain evidence="1 2">LEV6574</strain>
    </source>
</reference>